<feature type="domain" description="PepSY" evidence="1">
    <location>
        <begin position="62"/>
        <end position="117"/>
    </location>
</feature>
<dbReference type="Pfam" id="PF03413">
    <property type="entry name" value="PepSY"/>
    <property type="match status" value="1"/>
</dbReference>
<reference evidence="2 3" key="1">
    <citation type="submission" date="2020-04" db="EMBL/GenBank/DDBJ databases">
        <title>MicrobeNet Type strains.</title>
        <authorList>
            <person name="Nicholson A.C."/>
        </authorList>
    </citation>
    <scope>NUCLEOTIDE SEQUENCE [LARGE SCALE GENOMIC DNA]</scope>
    <source>
        <strain evidence="2 3">DSM 44956</strain>
    </source>
</reference>
<dbReference type="InterPro" id="IPR025711">
    <property type="entry name" value="PepSY"/>
</dbReference>
<dbReference type="Gene3D" id="3.10.450.40">
    <property type="match status" value="1"/>
</dbReference>
<proteinExistence type="predicted"/>
<gene>
    <name evidence="2" type="ORF">HGB38_10425</name>
</gene>
<dbReference type="AlphaFoldDB" id="A0A7X6R2V6"/>
<sequence length="124" mass="12869">MTTVFRRAYAGLRWLLVGTAVAAVVVGLSAALAAVATGGPDDHTVAFRSSAGDWSLVADTGISRQEAIDKAVRAVPGGQVRSTELDSDRGTPVWEVELTTPAGVRYDVTIDAHSGAVHSAVDHD</sequence>
<organism evidence="2 3">
    <name type="scientific">Nocardia gamkensis</name>
    <dbReference type="NCBI Taxonomy" id="352869"/>
    <lineage>
        <taxon>Bacteria</taxon>
        <taxon>Bacillati</taxon>
        <taxon>Actinomycetota</taxon>
        <taxon>Actinomycetes</taxon>
        <taxon>Mycobacteriales</taxon>
        <taxon>Nocardiaceae</taxon>
        <taxon>Nocardia</taxon>
    </lineage>
</organism>
<dbReference type="RefSeq" id="WP_062974018.1">
    <property type="nucleotide sequence ID" value="NZ_JAAXOS010000004.1"/>
</dbReference>
<dbReference type="Proteomes" id="UP000540698">
    <property type="component" value="Unassembled WGS sequence"/>
</dbReference>
<dbReference type="EMBL" id="JAAXOS010000004">
    <property type="protein sequence ID" value="NKY26632.1"/>
    <property type="molecule type" value="Genomic_DNA"/>
</dbReference>
<keyword evidence="3" id="KW-1185">Reference proteome</keyword>
<protein>
    <submittedName>
        <fullName evidence="2">PepSY domain-containing protein</fullName>
    </submittedName>
</protein>
<evidence type="ECO:0000313" key="3">
    <source>
        <dbReference type="Proteomes" id="UP000540698"/>
    </source>
</evidence>
<name>A0A7X6R2V6_9NOCA</name>
<evidence type="ECO:0000259" key="1">
    <source>
        <dbReference type="Pfam" id="PF03413"/>
    </source>
</evidence>
<accession>A0A7X6R2V6</accession>
<comment type="caution">
    <text evidence="2">The sequence shown here is derived from an EMBL/GenBank/DDBJ whole genome shotgun (WGS) entry which is preliminary data.</text>
</comment>
<evidence type="ECO:0000313" key="2">
    <source>
        <dbReference type="EMBL" id="NKY26632.1"/>
    </source>
</evidence>